<proteinExistence type="inferred from homology"/>
<dbReference type="InterPro" id="IPR024478">
    <property type="entry name" value="HlyB_4HB_MCP"/>
</dbReference>
<dbReference type="AlphaFoldDB" id="A0A0J1FSZ4"/>
<accession>A0A0J1FSZ4</accession>
<dbReference type="GO" id="GO:0016020">
    <property type="term" value="C:membrane"/>
    <property type="evidence" value="ECO:0007669"/>
    <property type="project" value="InterPro"/>
</dbReference>
<keyword evidence="5" id="KW-1133">Transmembrane helix</keyword>
<dbReference type="Proteomes" id="UP000036356">
    <property type="component" value="Unassembled WGS sequence"/>
</dbReference>
<feature type="domain" description="HAMP" evidence="7">
    <location>
        <begin position="260"/>
        <end position="313"/>
    </location>
</feature>
<dbReference type="Gene3D" id="1.10.287.950">
    <property type="entry name" value="Methyl-accepting chemotaxis protein"/>
    <property type="match status" value="1"/>
</dbReference>
<dbReference type="GO" id="GO:0007165">
    <property type="term" value="P:signal transduction"/>
    <property type="evidence" value="ECO:0007669"/>
    <property type="project" value="UniProtKB-KW"/>
</dbReference>
<sequence>MLNNKIRNLSNANMNIKNIFKAISSKLKSLTLKKKNVTKNKSITKFLRSFRNFKIAYKINSLVLIMAVLMGFIGYIGYAYYQRQNSEFNKMYASSLSAVKVLNEVRANTGVAEALSMEMILAPIDEIRRQEILKDLKNADTTIDASLKDFASIRKSSGENAKLTGLKKALTDYRNERQKAFDLSDQGTKQEAYFDYTNNALTYVDSIHILLSNLISYNQESMDKTLAQNNQDFLFAGKVLLIFPIAAVLLSLLLGLFVARLLADPIKEMLKSVQEVEHGNLVGNEGLILSRDETGQLGLAFDAMRTTLRNLVGEVSRSSQLVSECAQVIQAITEENSLVSEQIAGTMTSTASDTEKQAVTVNEASAAIQQVSASAQQIAATSIFVADLTEKTSKTTKSGQEAIDRVVRQMSVIGNRTKQIQNNINNLTASNRQIKDFTKSIGDIAAQTNLLALNAAIEAARAGEHGRGFAVVAEEVRKLAEQAQEASKQISSLISNNHDNITSVVSVMTDALNDVEEGIQVVEIAGEAFAVNNGHIEEVSTQVREISTSIQQAAVGNQQIVDSIFNIRRFSEVTAQRVQSVTGNIQEQVATTSRLTRASQELAATAQKLLTSIQEFRVS</sequence>
<dbReference type="PANTHER" id="PTHR32089">
    <property type="entry name" value="METHYL-ACCEPTING CHEMOTAXIS PROTEIN MCPB"/>
    <property type="match status" value="1"/>
</dbReference>
<name>A0A0J1FSZ4_9FIRM</name>
<dbReference type="EMBL" id="LDZY01000004">
    <property type="protein sequence ID" value="KLU66590.1"/>
    <property type="molecule type" value="Genomic_DNA"/>
</dbReference>
<dbReference type="GO" id="GO:0004888">
    <property type="term" value="F:transmembrane signaling receptor activity"/>
    <property type="evidence" value="ECO:0007669"/>
    <property type="project" value="InterPro"/>
</dbReference>
<keyword evidence="1 3" id="KW-0807">Transducer</keyword>
<keyword evidence="5" id="KW-0472">Membrane</keyword>
<dbReference type="PROSITE" id="PS50111">
    <property type="entry name" value="CHEMOTAXIS_TRANSDUC_2"/>
    <property type="match status" value="1"/>
</dbReference>
<feature type="transmembrane region" description="Helical" evidence="5">
    <location>
        <begin position="239"/>
        <end position="262"/>
    </location>
</feature>
<comment type="similarity">
    <text evidence="2">Belongs to the methyl-accepting chemotaxis (MCP) protein family.</text>
</comment>
<evidence type="ECO:0000256" key="5">
    <source>
        <dbReference type="SAM" id="Phobius"/>
    </source>
</evidence>
<dbReference type="CDD" id="cd06225">
    <property type="entry name" value="HAMP"/>
    <property type="match status" value="1"/>
</dbReference>
<keyword evidence="9" id="KW-1185">Reference proteome</keyword>
<dbReference type="GO" id="GO:0006935">
    <property type="term" value="P:chemotaxis"/>
    <property type="evidence" value="ECO:0007669"/>
    <property type="project" value="InterPro"/>
</dbReference>
<gene>
    <name evidence="8" type="primary">yoaH_3</name>
    <name evidence="8" type="ORF">DEAC_c12560</name>
</gene>
<dbReference type="InterPro" id="IPR004089">
    <property type="entry name" value="MCPsignal_dom"/>
</dbReference>
<feature type="transmembrane region" description="Helical" evidence="5">
    <location>
        <begin position="55"/>
        <end position="81"/>
    </location>
</feature>
<dbReference type="CDD" id="cd11386">
    <property type="entry name" value="MCP_signal"/>
    <property type="match status" value="1"/>
</dbReference>
<feature type="coiled-coil region" evidence="4">
    <location>
        <begin position="469"/>
        <end position="496"/>
    </location>
</feature>
<dbReference type="Pfam" id="PF00672">
    <property type="entry name" value="HAMP"/>
    <property type="match status" value="1"/>
</dbReference>
<dbReference type="InterPro" id="IPR004090">
    <property type="entry name" value="Chemotax_Me-accpt_rcpt"/>
</dbReference>
<dbReference type="Gene3D" id="6.10.340.10">
    <property type="match status" value="1"/>
</dbReference>
<evidence type="ECO:0000256" key="2">
    <source>
        <dbReference type="ARBA" id="ARBA00029447"/>
    </source>
</evidence>
<dbReference type="PATRIC" id="fig|476652.3.peg.1291"/>
<comment type="caution">
    <text evidence="8">The sequence shown here is derived from an EMBL/GenBank/DDBJ whole genome shotgun (WGS) entry which is preliminary data.</text>
</comment>
<evidence type="ECO:0000259" key="6">
    <source>
        <dbReference type="PROSITE" id="PS50111"/>
    </source>
</evidence>
<dbReference type="PANTHER" id="PTHR32089:SF112">
    <property type="entry name" value="LYSOZYME-LIKE PROTEIN-RELATED"/>
    <property type="match status" value="1"/>
</dbReference>
<organism evidence="8 9">
    <name type="scientific">Desulfosporosinus acididurans</name>
    <dbReference type="NCBI Taxonomy" id="476652"/>
    <lineage>
        <taxon>Bacteria</taxon>
        <taxon>Bacillati</taxon>
        <taxon>Bacillota</taxon>
        <taxon>Clostridia</taxon>
        <taxon>Eubacteriales</taxon>
        <taxon>Desulfitobacteriaceae</taxon>
        <taxon>Desulfosporosinus</taxon>
    </lineage>
</organism>
<evidence type="ECO:0000313" key="8">
    <source>
        <dbReference type="EMBL" id="KLU66590.1"/>
    </source>
</evidence>
<evidence type="ECO:0000256" key="3">
    <source>
        <dbReference type="PROSITE-ProRule" id="PRU00284"/>
    </source>
</evidence>
<evidence type="ECO:0000256" key="1">
    <source>
        <dbReference type="ARBA" id="ARBA00023224"/>
    </source>
</evidence>
<dbReference type="SUPFAM" id="SSF58104">
    <property type="entry name" value="Methyl-accepting chemotaxis protein (MCP) signaling domain"/>
    <property type="match status" value="1"/>
</dbReference>
<dbReference type="Pfam" id="PF12729">
    <property type="entry name" value="4HB_MCP_1"/>
    <property type="match status" value="1"/>
</dbReference>
<keyword evidence="5" id="KW-0812">Transmembrane</keyword>
<feature type="domain" description="Methyl-accepting transducer" evidence="6">
    <location>
        <begin position="332"/>
        <end position="568"/>
    </location>
</feature>
<dbReference type="InterPro" id="IPR003660">
    <property type="entry name" value="HAMP_dom"/>
</dbReference>
<keyword evidence="4" id="KW-0175">Coiled coil</keyword>
<dbReference type="PRINTS" id="PR00260">
    <property type="entry name" value="CHEMTRNSDUCR"/>
</dbReference>
<reference evidence="8 9" key="1">
    <citation type="submission" date="2015-06" db="EMBL/GenBank/DDBJ databases">
        <title>Draft genome of the moderately acidophilic sulfate reducer Candidatus Desulfosporosinus acididurans strain M1.</title>
        <authorList>
            <person name="Poehlein A."/>
            <person name="Petzsch P."/>
            <person name="Johnson B.D."/>
            <person name="Schloemann M."/>
            <person name="Daniel R."/>
            <person name="Muehling M."/>
        </authorList>
    </citation>
    <scope>NUCLEOTIDE SEQUENCE [LARGE SCALE GENOMIC DNA]</scope>
    <source>
        <strain evidence="8 9">M1</strain>
    </source>
</reference>
<protein>
    <submittedName>
        <fullName evidence="8">Putative methyl-accepting chemotaxis protein YoaH</fullName>
    </submittedName>
</protein>
<evidence type="ECO:0000259" key="7">
    <source>
        <dbReference type="PROSITE" id="PS50885"/>
    </source>
</evidence>
<dbReference type="STRING" id="476652.DEAC_c12560"/>
<dbReference type="PROSITE" id="PS50885">
    <property type="entry name" value="HAMP"/>
    <property type="match status" value="1"/>
</dbReference>
<evidence type="ECO:0000313" key="9">
    <source>
        <dbReference type="Proteomes" id="UP000036356"/>
    </source>
</evidence>
<dbReference type="SMART" id="SM00283">
    <property type="entry name" value="MA"/>
    <property type="match status" value="1"/>
</dbReference>
<evidence type="ECO:0000256" key="4">
    <source>
        <dbReference type="SAM" id="Coils"/>
    </source>
</evidence>
<dbReference type="Pfam" id="PF00015">
    <property type="entry name" value="MCPsignal"/>
    <property type="match status" value="1"/>
</dbReference>